<keyword evidence="2" id="KW-1185">Reference proteome</keyword>
<dbReference type="RefSeq" id="WP_157815158.1">
    <property type="nucleotide sequence ID" value="NZ_JAVLSL010000011.1"/>
</dbReference>
<proteinExistence type="predicted"/>
<reference evidence="1 2" key="1">
    <citation type="submission" date="2017-11" db="EMBL/GenBank/DDBJ databases">
        <title>Genome sequencing of a diverse group of Pseudomonas species.</title>
        <authorList>
            <person name="Loper J."/>
        </authorList>
    </citation>
    <scope>NUCLEOTIDE SEQUENCE [LARGE SCALE GENOMIC DNA]</scope>
    <source>
        <strain evidence="1 2">LMG 25716</strain>
    </source>
</reference>
<protein>
    <submittedName>
        <fullName evidence="1">Uncharacterized protein</fullName>
    </submittedName>
</protein>
<dbReference type="EMBL" id="PHHE01000001">
    <property type="protein sequence ID" value="PKA72784.1"/>
    <property type="molecule type" value="Genomic_DNA"/>
</dbReference>
<accession>A0ABX4Q7J6</accession>
<organism evidence="1 2">
    <name type="scientific">Pseudomonas baetica</name>
    <dbReference type="NCBI Taxonomy" id="674054"/>
    <lineage>
        <taxon>Bacteria</taxon>
        <taxon>Pseudomonadati</taxon>
        <taxon>Pseudomonadota</taxon>
        <taxon>Gammaproteobacteria</taxon>
        <taxon>Pseudomonadales</taxon>
        <taxon>Pseudomonadaceae</taxon>
        <taxon>Pseudomonas</taxon>
    </lineage>
</organism>
<evidence type="ECO:0000313" key="1">
    <source>
        <dbReference type="EMBL" id="PKA72784.1"/>
    </source>
</evidence>
<name>A0ABX4Q7J6_9PSED</name>
<gene>
    <name evidence="1" type="ORF">ATI02_5874</name>
</gene>
<comment type="caution">
    <text evidence="1">The sequence shown here is derived from an EMBL/GenBank/DDBJ whole genome shotgun (WGS) entry which is preliminary data.</text>
</comment>
<evidence type="ECO:0000313" key="2">
    <source>
        <dbReference type="Proteomes" id="UP000232455"/>
    </source>
</evidence>
<dbReference type="Proteomes" id="UP000232455">
    <property type="component" value="Unassembled WGS sequence"/>
</dbReference>
<sequence length="74" mass="8205">MEIVTIAYVVLHRLASAQGRGFGRHKSIEITKEVVDDSPETLRKLAVSIAEKNGPRWIAPARYPLIPELCSSDC</sequence>